<reference evidence="3 4" key="1">
    <citation type="submission" date="2015-03" db="EMBL/GenBank/DDBJ databases">
        <title>Genome assembly of Sandaracinus amylolyticus DSM 53668.</title>
        <authorList>
            <person name="Sharma G."/>
            <person name="Subramanian S."/>
        </authorList>
    </citation>
    <scope>NUCLEOTIDE SEQUENCE [LARGE SCALE GENOMIC DNA]</scope>
    <source>
        <strain evidence="3 4">DSM 53668</strain>
    </source>
</reference>
<dbReference type="STRING" id="927083.DB32_004459"/>
<dbReference type="OrthoDB" id="5705574at2"/>
<evidence type="ECO:0000259" key="2">
    <source>
        <dbReference type="Pfam" id="PF20732"/>
    </source>
</evidence>
<dbReference type="Gene3D" id="3.90.1150.140">
    <property type="match status" value="1"/>
</dbReference>
<accession>A0A0F6YJG7</accession>
<keyword evidence="4" id="KW-1185">Reference proteome</keyword>
<dbReference type="InterPro" id="IPR048502">
    <property type="entry name" value="NamZ_N"/>
</dbReference>
<dbReference type="Pfam" id="PF20732">
    <property type="entry name" value="NamZ_C"/>
    <property type="match status" value="1"/>
</dbReference>
<feature type="domain" description="Peptidoglycan beta-N-acetylmuramidase NamZ N-terminal" evidence="1">
    <location>
        <begin position="22"/>
        <end position="220"/>
    </location>
</feature>
<evidence type="ECO:0000313" key="4">
    <source>
        <dbReference type="Proteomes" id="UP000034883"/>
    </source>
</evidence>
<protein>
    <recommendedName>
        <fullName evidence="5">DUF1343 domain-containing protein</fullName>
    </recommendedName>
</protein>
<sequence length="383" mass="41205">MTRTGLERVARGEVTSLRGRRVGLVAHPASVTSTFEHASSVLTRAGAEIVAYFGPEHGFGGEAQDMIGVGDARAPDGAPIHTLYGDSFASLSPTPAQLAGIDALVIDLQDVGSRYYTFVWTAALCLEAASALGITTVILDRPNPLGGVVMEGAPQRAGYRSFVGLHDVPVRHAMTIGEIVTMVASLRGIDALEVVTMDGWDATRGWELPWVLPSPNMPTLDTARVYPGGCLIEGTNLSEGRGTTRPFEIFGAPFVDGRALARDVVIEGAVLRPLTFSPTFHKHAKMVCGGVQVHVTDEARFAPYAAYVRMLAAIARAHRGDFAWRTERYEFVDHVPAIDLLCGGPEVREAIDAGADVDAILDAERDAVARFGEERRAWLLYPR</sequence>
<organism evidence="3 4">
    <name type="scientific">Sandaracinus amylolyticus</name>
    <dbReference type="NCBI Taxonomy" id="927083"/>
    <lineage>
        <taxon>Bacteria</taxon>
        <taxon>Pseudomonadati</taxon>
        <taxon>Myxococcota</taxon>
        <taxon>Polyangia</taxon>
        <taxon>Polyangiales</taxon>
        <taxon>Sandaracinaceae</taxon>
        <taxon>Sandaracinus</taxon>
    </lineage>
</organism>
<dbReference type="EMBL" id="CP011125">
    <property type="protein sequence ID" value="AKF07310.1"/>
    <property type="molecule type" value="Genomic_DNA"/>
</dbReference>
<dbReference type="InterPro" id="IPR008302">
    <property type="entry name" value="NamZ"/>
</dbReference>
<dbReference type="PIRSF" id="PIRSF016719">
    <property type="entry name" value="UCP016719"/>
    <property type="match status" value="1"/>
</dbReference>
<dbReference type="Gene3D" id="3.40.50.12170">
    <property type="entry name" value="Uncharacterised protein PF07075, DUF1343"/>
    <property type="match status" value="1"/>
</dbReference>
<dbReference type="RefSeq" id="WP_053234587.1">
    <property type="nucleotide sequence ID" value="NZ_CP011125.1"/>
</dbReference>
<name>A0A0F6YJG7_9BACT</name>
<dbReference type="PANTHER" id="PTHR42915">
    <property type="entry name" value="HYPOTHETICAL 460 KDA PROTEIN IN FEUA-SIGW INTERGENIC REGION [PRECURSOR]"/>
    <property type="match status" value="1"/>
</dbReference>
<dbReference type="Pfam" id="PF07075">
    <property type="entry name" value="NamZ_N"/>
    <property type="match status" value="1"/>
</dbReference>
<gene>
    <name evidence="3" type="ORF">DB32_004459</name>
</gene>
<evidence type="ECO:0000259" key="1">
    <source>
        <dbReference type="Pfam" id="PF07075"/>
    </source>
</evidence>
<dbReference type="AlphaFoldDB" id="A0A0F6YJG7"/>
<dbReference type="GO" id="GO:0033922">
    <property type="term" value="F:peptidoglycan beta-N-acetylmuramidase activity"/>
    <property type="evidence" value="ECO:0007669"/>
    <property type="project" value="InterPro"/>
</dbReference>
<feature type="domain" description="Peptidoglycan beta-N-acetylmuramidase NamZ C-terminal" evidence="2">
    <location>
        <begin position="225"/>
        <end position="381"/>
    </location>
</feature>
<evidence type="ECO:0000313" key="3">
    <source>
        <dbReference type="EMBL" id="AKF07310.1"/>
    </source>
</evidence>
<evidence type="ECO:0008006" key="5">
    <source>
        <dbReference type="Google" id="ProtNLM"/>
    </source>
</evidence>
<dbReference type="InterPro" id="IPR048503">
    <property type="entry name" value="NamZ_C"/>
</dbReference>
<dbReference type="Proteomes" id="UP000034883">
    <property type="component" value="Chromosome"/>
</dbReference>
<dbReference type="KEGG" id="samy:DB32_004459"/>
<dbReference type="PANTHER" id="PTHR42915:SF1">
    <property type="entry name" value="PEPTIDOGLYCAN BETA-N-ACETYLMURAMIDASE NAMZ"/>
    <property type="match status" value="1"/>
</dbReference>
<proteinExistence type="predicted"/>